<dbReference type="STRING" id="307507.A0A2V0P2Q2"/>
<dbReference type="PANTHER" id="PTHR35285:SF1">
    <property type="entry name" value="2-C-METHYL-D-ERYTHRITOL 4-PHOSPHATE CYTIDYLYLTRANSFERASE"/>
    <property type="match status" value="1"/>
</dbReference>
<keyword evidence="2" id="KW-0732">Signal</keyword>
<dbReference type="EMBL" id="BDRX01000038">
    <property type="protein sequence ID" value="GBF93172.1"/>
    <property type="molecule type" value="Genomic_DNA"/>
</dbReference>
<evidence type="ECO:0000313" key="3">
    <source>
        <dbReference type="EMBL" id="GBF93172.1"/>
    </source>
</evidence>
<organism evidence="3 4">
    <name type="scientific">Raphidocelis subcapitata</name>
    <dbReference type="NCBI Taxonomy" id="307507"/>
    <lineage>
        <taxon>Eukaryota</taxon>
        <taxon>Viridiplantae</taxon>
        <taxon>Chlorophyta</taxon>
        <taxon>core chlorophytes</taxon>
        <taxon>Chlorophyceae</taxon>
        <taxon>CS clade</taxon>
        <taxon>Sphaeropleales</taxon>
        <taxon>Selenastraceae</taxon>
        <taxon>Raphidocelis</taxon>
    </lineage>
</organism>
<feature type="transmembrane region" description="Helical" evidence="1">
    <location>
        <begin position="285"/>
        <end position="309"/>
    </location>
</feature>
<gene>
    <name evidence="3" type="ORF">Rsub_05904</name>
</gene>
<proteinExistence type="predicted"/>
<dbReference type="FunCoup" id="A0A2V0P2Q2">
    <property type="interactions" value="346"/>
</dbReference>
<dbReference type="Proteomes" id="UP000247498">
    <property type="component" value="Unassembled WGS sequence"/>
</dbReference>
<dbReference type="OrthoDB" id="529825at2759"/>
<dbReference type="AlphaFoldDB" id="A0A2V0P2Q2"/>
<accession>A0A2V0P2Q2</accession>
<keyword evidence="4" id="KW-1185">Reference proteome</keyword>
<dbReference type="InParanoid" id="A0A2V0P2Q2"/>
<feature type="chain" id="PRO_5015880630" evidence="2">
    <location>
        <begin position="27"/>
        <end position="325"/>
    </location>
</feature>
<evidence type="ECO:0000256" key="1">
    <source>
        <dbReference type="SAM" id="Phobius"/>
    </source>
</evidence>
<feature type="signal peptide" evidence="2">
    <location>
        <begin position="1"/>
        <end position="26"/>
    </location>
</feature>
<protein>
    <submittedName>
        <fullName evidence="3">Uncharacterized protein</fullName>
    </submittedName>
</protein>
<dbReference type="PANTHER" id="PTHR35285">
    <property type="entry name" value="2-C-METHYL-D-ERYTHRITOL 4-PHOSPHATE CYTIDYLYLTRANSFERASE"/>
    <property type="match status" value="1"/>
</dbReference>
<evidence type="ECO:0000256" key="2">
    <source>
        <dbReference type="SAM" id="SignalP"/>
    </source>
</evidence>
<name>A0A2V0P2Q2_9CHLO</name>
<keyword evidence="1" id="KW-1133">Transmembrane helix</keyword>
<reference evidence="3 4" key="1">
    <citation type="journal article" date="2018" name="Sci. Rep.">
        <title>Raphidocelis subcapitata (=Pseudokirchneriella subcapitata) provides an insight into genome evolution and environmental adaptations in the Sphaeropleales.</title>
        <authorList>
            <person name="Suzuki S."/>
            <person name="Yamaguchi H."/>
            <person name="Nakajima N."/>
            <person name="Kawachi M."/>
        </authorList>
    </citation>
    <scope>NUCLEOTIDE SEQUENCE [LARGE SCALE GENOMIC DNA]</scope>
    <source>
        <strain evidence="3 4">NIES-35</strain>
    </source>
</reference>
<keyword evidence="1" id="KW-0812">Transmembrane</keyword>
<keyword evidence="1" id="KW-0472">Membrane</keyword>
<sequence>MARTHRHTPLLLGLGLLLALATGAAAAPADGGLLLVTPLLGWSSAGAWFAGDRTPEVRAVAQTTTDLASALGGLIAGALRPAGAAAAASPLLDASALADAPPEVALVLLGSRLRTSDLRRKHAAALQPLLEAAPSSVALPHVVHPVEGAPAREALLDALRAQLPAGAKLQTAGCGEGLALGEIAQLLLDGAPVTAEAPRLLVGCTDAAGGLEAELRQVAAAHGSVAALGKRQVTLYGVDPHAGEGGGGGGGAAAAEQRRRLLQAGGVTGGPYSVCDERCRTQVKWLEGMLALLLIIVATLSGLCCLSVLDTPTRFESPKDASRAD</sequence>
<comment type="caution">
    <text evidence="3">The sequence shown here is derived from an EMBL/GenBank/DDBJ whole genome shotgun (WGS) entry which is preliminary data.</text>
</comment>
<evidence type="ECO:0000313" key="4">
    <source>
        <dbReference type="Proteomes" id="UP000247498"/>
    </source>
</evidence>